<evidence type="ECO:0000256" key="9">
    <source>
        <dbReference type="ARBA" id="ARBA00023136"/>
    </source>
</evidence>
<dbReference type="InterPro" id="IPR038377">
    <property type="entry name" value="Na/Glc_symporter_sf"/>
</dbReference>
<evidence type="ECO:0000256" key="2">
    <source>
        <dbReference type="ARBA" id="ARBA00006434"/>
    </source>
</evidence>
<dbReference type="Pfam" id="PF00474">
    <property type="entry name" value="SSF"/>
    <property type="match status" value="1"/>
</dbReference>
<dbReference type="Gene3D" id="1.20.1730.10">
    <property type="entry name" value="Sodium/glucose cotransporter"/>
    <property type="match status" value="1"/>
</dbReference>
<feature type="transmembrane region" description="Helical" evidence="12">
    <location>
        <begin position="192"/>
        <end position="214"/>
    </location>
</feature>
<feature type="transmembrane region" description="Helical" evidence="12">
    <location>
        <begin position="163"/>
        <end position="185"/>
    </location>
</feature>
<feature type="transmembrane region" description="Helical" evidence="12">
    <location>
        <begin position="82"/>
        <end position="101"/>
    </location>
</feature>
<evidence type="ECO:0000256" key="5">
    <source>
        <dbReference type="ARBA" id="ARBA00022692"/>
    </source>
</evidence>
<dbReference type="RefSeq" id="XP_017785031.1">
    <property type="nucleotide sequence ID" value="XM_017929542.1"/>
</dbReference>
<proteinExistence type="inferred from homology"/>
<evidence type="ECO:0000256" key="10">
    <source>
        <dbReference type="ARBA" id="ARBA00023201"/>
    </source>
</evidence>
<evidence type="ECO:0000256" key="11">
    <source>
        <dbReference type="RuleBase" id="RU362091"/>
    </source>
</evidence>
<dbReference type="PANTHER" id="PTHR42985:SF2">
    <property type="entry name" value="SODIUM-DEPENDENT MULTIVITAMIN TRANSPORTER"/>
    <property type="match status" value="1"/>
</dbReference>
<keyword evidence="8" id="KW-0406">Ion transport</keyword>
<feature type="transmembrane region" description="Helical" evidence="12">
    <location>
        <begin position="134"/>
        <end position="157"/>
    </location>
</feature>
<evidence type="ECO:0000256" key="12">
    <source>
        <dbReference type="SAM" id="Phobius"/>
    </source>
</evidence>
<dbReference type="GeneID" id="108568426"/>
<evidence type="ECO:0000256" key="1">
    <source>
        <dbReference type="ARBA" id="ARBA00004651"/>
    </source>
</evidence>
<evidence type="ECO:0000256" key="7">
    <source>
        <dbReference type="ARBA" id="ARBA00023053"/>
    </source>
</evidence>
<feature type="transmembrane region" description="Helical" evidence="12">
    <location>
        <begin position="29"/>
        <end position="54"/>
    </location>
</feature>
<dbReference type="PROSITE" id="PS50283">
    <property type="entry name" value="NA_SOLUT_SYMP_3"/>
    <property type="match status" value="1"/>
</dbReference>
<accession>A0ABM1NDY1</accession>
<keyword evidence="7" id="KW-0915">Sodium</keyword>
<evidence type="ECO:0000256" key="4">
    <source>
        <dbReference type="ARBA" id="ARBA00022475"/>
    </source>
</evidence>
<organism evidence="13 14">
    <name type="scientific">Nicrophorus vespilloides</name>
    <name type="common">Boreal carrion beetle</name>
    <dbReference type="NCBI Taxonomy" id="110193"/>
    <lineage>
        <taxon>Eukaryota</taxon>
        <taxon>Metazoa</taxon>
        <taxon>Ecdysozoa</taxon>
        <taxon>Arthropoda</taxon>
        <taxon>Hexapoda</taxon>
        <taxon>Insecta</taxon>
        <taxon>Pterygota</taxon>
        <taxon>Neoptera</taxon>
        <taxon>Endopterygota</taxon>
        <taxon>Coleoptera</taxon>
        <taxon>Polyphaga</taxon>
        <taxon>Staphyliniformia</taxon>
        <taxon>Silphidae</taxon>
        <taxon>Nicrophorinae</taxon>
        <taxon>Nicrophorus</taxon>
    </lineage>
</organism>
<dbReference type="InterPro" id="IPR001734">
    <property type="entry name" value="Na/solute_symporter"/>
</dbReference>
<dbReference type="InterPro" id="IPR051163">
    <property type="entry name" value="Sodium:Solute_Symporter_SSF"/>
</dbReference>
<evidence type="ECO:0000313" key="13">
    <source>
        <dbReference type="Proteomes" id="UP000695000"/>
    </source>
</evidence>
<reference evidence="14" key="1">
    <citation type="submission" date="2025-08" db="UniProtKB">
        <authorList>
            <consortium name="RefSeq"/>
        </authorList>
    </citation>
    <scope>IDENTIFICATION</scope>
    <source>
        <tissue evidence="14">Whole Larva</tissue>
    </source>
</reference>
<keyword evidence="4" id="KW-1003">Cell membrane</keyword>
<evidence type="ECO:0000256" key="3">
    <source>
        <dbReference type="ARBA" id="ARBA00022448"/>
    </source>
</evidence>
<keyword evidence="5 12" id="KW-0812">Transmembrane</keyword>
<keyword evidence="6 12" id="KW-1133">Transmembrane helix</keyword>
<evidence type="ECO:0000256" key="6">
    <source>
        <dbReference type="ARBA" id="ARBA00022989"/>
    </source>
</evidence>
<keyword evidence="3" id="KW-0813">Transport</keyword>
<keyword evidence="10" id="KW-0739">Sodium transport</keyword>
<gene>
    <name evidence="14" type="primary">LOC108568426</name>
</gene>
<comment type="similarity">
    <text evidence="2 11">Belongs to the sodium:solute symporter (SSF) (TC 2.A.21) family.</text>
</comment>
<evidence type="ECO:0000256" key="8">
    <source>
        <dbReference type="ARBA" id="ARBA00023065"/>
    </source>
</evidence>
<keyword evidence="9 12" id="KW-0472">Membrane</keyword>
<dbReference type="Proteomes" id="UP000695000">
    <property type="component" value="Unplaced"/>
</dbReference>
<comment type="subcellular location">
    <subcellularLocation>
        <location evidence="1">Cell membrane</location>
        <topology evidence="1">Multi-pass membrane protein</topology>
    </subcellularLocation>
</comment>
<evidence type="ECO:0000313" key="14">
    <source>
        <dbReference type="RefSeq" id="XP_017785031.1"/>
    </source>
</evidence>
<name>A0ABM1NDY1_NICVS</name>
<sequence length="277" mass="30600">MSLSIFGCQQNFVQRYCSMDSKKQVTKTLMFNIPVITVLFSLSWIVGMVVYAIYANCDPLSSGYIKKYDEILPFFVEDRFNYLPGVMGLFMASLFNGALSLNVSNLNSLATVTFEDFLRPIPAMKGMQDKHQLYAIKTIGVVYGFVIMGISFGVSLLSGVIESSILVTSATSGPLLGVFILAMLIPACNWKGAATGVIAGHLFTLWITFGGLTVEKPPAKLLTLSTDGCSNSSFNPHILKHVQPWPVTNSFEFINHTNQHNAYNTYQLLNATKFEDR</sequence>
<protein>
    <submittedName>
        <fullName evidence="14">Sodium-coupled monocarboxylate transporter 2-like</fullName>
    </submittedName>
</protein>
<keyword evidence="13" id="KW-1185">Reference proteome</keyword>
<dbReference type="PANTHER" id="PTHR42985">
    <property type="entry name" value="SODIUM-COUPLED MONOCARBOXYLATE TRANSPORTER"/>
    <property type="match status" value="1"/>
</dbReference>